<reference evidence="1 2" key="1">
    <citation type="submission" date="2019-10" db="EMBL/GenBank/DDBJ databases">
        <title>Prolixibacter strains distinguished by the presence of nitrate reductase genes were adept at nitrate-dependent anaerobic corrosion of metallic iron and carbon steel.</title>
        <authorList>
            <person name="Iino T."/>
            <person name="Shono N."/>
            <person name="Ito K."/>
            <person name="Nakamura R."/>
            <person name="Sueoka K."/>
            <person name="Harayama S."/>
            <person name="Ohkuma M."/>
        </authorList>
    </citation>
    <scope>NUCLEOTIDE SEQUENCE [LARGE SCALE GENOMIC DNA]</scope>
    <source>
        <strain evidence="1 2">JCM 13498</strain>
    </source>
</reference>
<evidence type="ECO:0000313" key="1">
    <source>
        <dbReference type="EMBL" id="GET34616.1"/>
    </source>
</evidence>
<name>A0A5M4B413_9BACT</name>
<keyword evidence="2" id="KW-1185">Reference proteome</keyword>
<dbReference type="EMBL" id="BLAX01000001">
    <property type="protein sequence ID" value="GET34616.1"/>
    <property type="molecule type" value="Genomic_DNA"/>
</dbReference>
<gene>
    <name evidence="1" type="ORF">PbJCM13498_34790</name>
</gene>
<dbReference type="Proteomes" id="UP000391834">
    <property type="component" value="Unassembled WGS sequence"/>
</dbReference>
<protein>
    <submittedName>
        <fullName evidence="1">Uncharacterized protein</fullName>
    </submittedName>
</protein>
<proteinExistence type="predicted"/>
<comment type="caution">
    <text evidence="1">The sequence shown here is derived from an EMBL/GenBank/DDBJ whole genome shotgun (WGS) entry which is preliminary data.</text>
</comment>
<organism evidence="1 2">
    <name type="scientific">Prolixibacter bellariivorans</name>
    <dbReference type="NCBI Taxonomy" id="314319"/>
    <lineage>
        <taxon>Bacteria</taxon>
        <taxon>Pseudomonadati</taxon>
        <taxon>Bacteroidota</taxon>
        <taxon>Bacteroidia</taxon>
        <taxon>Marinilabiliales</taxon>
        <taxon>Prolixibacteraceae</taxon>
        <taxon>Prolixibacter</taxon>
    </lineage>
</organism>
<dbReference type="AlphaFoldDB" id="A0A5M4B413"/>
<sequence length="78" mass="8718">MPNGRQADEKKNHLEFLVSSSGYTLLTNSLEAVSGIFSLHANANKLKNRSLLRIKKFVLLKYMLALLDRKTTSLAIAN</sequence>
<accession>A0A5M4B413</accession>
<evidence type="ECO:0000313" key="2">
    <source>
        <dbReference type="Proteomes" id="UP000391834"/>
    </source>
</evidence>